<dbReference type="Proteomes" id="UP000887116">
    <property type="component" value="Unassembled WGS sequence"/>
</dbReference>
<reference evidence="1" key="1">
    <citation type="submission" date="2020-07" db="EMBL/GenBank/DDBJ databases">
        <title>Multicomponent nature underlies the extraordinary mechanical properties of spider dragline silk.</title>
        <authorList>
            <person name="Kono N."/>
            <person name="Nakamura H."/>
            <person name="Mori M."/>
            <person name="Yoshida Y."/>
            <person name="Ohtoshi R."/>
            <person name="Malay A.D."/>
            <person name="Moran D.A.P."/>
            <person name="Tomita M."/>
            <person name="Numata K."/>
            <person name="Arakawa K."/>
        </authorList>
    </citation>
    <scope>NUCLEOTIDE SEQUENCE</scope>
</reference>
<dbReference type="EMBL" id="BMAO01003510">
    <property type="protein sequence ID" value="GFQ88437.1"/>
    <property type="molecule type" value="Genomic_DNA"/>
</dbReference>
<comment type="caution">
    <text evidence="1">The sequence shown here is derived from an EMBL/GenBank/DDBJ whole genome shotgun (WGS) entry which is preliminary data.</text>
</comment>
<gene>
    <name evidence="1" type="ORF">TNCT_729591</name>
</gene>
<proteinExistence type="predicted"/>
<evidence type="ECO:0000313" key="1">
    <source>
        <dbReference type="EMBL" id="GFQ88437.1"/>
    </source>
</evidence>
<evidence type="ECO:0000313" key="2">
    <source>
        <dbReference type="Proteomes" id="UP000887116"/>
    </source>
</evidence>
<sequence>MGRDSLNGSSSFEWTPTLPSLFRVSSQYLVFVQDTVFRIHTNVVMAILTLILYSSNPCQPWSLRKWNMLLQIACIAVLCRCHAYHVLRKHIAVSE</sequence>
<name>A0A8X6FU35_TRICU</name>
<protein>
    <submittedName>
        <fullName evidence="1">Uncharacterized protein</fullName>
    </submittedName>
</protein>
<dbReference type="AlphaFoldDB" id="A0A8X6FU35"/>
<keyword evidence="2" id="KW-1185">Reference proteome</keyword>
<accession>A0A8X6FU35</accession>
<dbReference type="OrthoDB" id="10461450at2759"/>
<organism evidence="1 2">
    <name type="scientific">Trichonephila clavata</name>
    <name type="common">Joro spider</name>
    <name type="synonym">Nephila clavata</name>
    <dbReference type="NCBI Taxonomy" id="2740835"/>
    <lineage>
        <taxon>Eukaryota</taxon>
        <taxon>Metazoa</taxon>
        <taxon>Ecdysozoa</taxon>
        <taxon>Arthropoda</taxon>
        <taxon>Chelicerata</taxon>
        <taxon>Arachnida</taxon>
        <taxon>Araneae</taxon>
        <taxon>Araneomorphae</taxon>
        <taxon>Entelegynae</taxon>
        <taxon>Araneoidea</taxon>
        <taxon>Nephilidae</taxon>
        <taxon>Trichonephila</taxon>
    </lineage>
</organism>